<name>A0A6A4PDM3_LUPAL</name>
<keyword evidence="3" id="KW-1185">Reference proteome</keyword>
<organism evidence="2 3">
    <name type="scientific">Lupinus albus</name>
    <name type="common">White lupine</name>
    <name type="synonym">Lupinus termis</name>
    <dbReference type="NCBI Taxonomy" id="3870"/>
    <lineage>
        <taxon>Eukaryota</taxon>
        <taxon>Viridiplantae</taxon>
        <taxon>Streptophyta</taxon>
        <taxon>Embryophyta</taxon>
        <taxon>Tracheophyta</taxon>
        <taxon>Spermatophyta</taxon>
        <taxon>Magnoliopsida</taxon>
        <taxon>eudicotyledons</taxon>
        <taxon>Gunneridae</taxon>
        <taxon>Pentapetalae</taxon>
        <taxon>rosids</taxon>
        <taxon>fabids</taxon>
        <taxon>Fabales</taxon>
        <taxon>Fabaceae</taxon>
        <taxon>Papilionoideae</taxon>
        <taxon>50 kb inversion clade</taxon>
        <taxon>genistoids sensu lato</taxon>
        <taxon>core genistoids</taxon>
        <taxon>Genisteae</taxon>
        <taxon>Lupinus</taxon>
    </lineage>
</organism>
<dbReference type="PANTHER" id="PTHR33018:SF31">
    <property type="entry name" value="TRANSPOSASE, PTTA_EN_SPM, PLANT"/>
    <property type="match status" value="1"/>
</dbReference>
<reference evidence="3" key="1">
    <citation type="journal article" date="2020" name="Nat. Commun.">
        <title>Genome sequence of the cluster root forming white lupin.</title>
        <authorList>
            <person name="Hufnagel B."/>
            <person name="Marques A."/>
            <person name="Soriano A."/>
            <person name="Marques L."/>
            <person name="Divol F."/>
            <person name="Doumas P."/>
            <person name="Sallet E."/>
            <person name="Mancinotti D."/>
            <person name="Carrere S."/>
            <person name="Marande W."/>
            <person name="Arribat S."/>
            <person name="Keller J."/>
            <person name="Huneau C."/>
            <person name="Blein T."/>
            <person name="Aime D."/>
            <person name="Laguerre M."/>
            <person name="Taylor J."/>
            <person name="Schubert V."/>
            <person name="Nelson M."/>
            <person name="Geu-Flores F."/>
            <person name="Crespi M."/>
            <person name="Gallardo-Guerrero K."/>
            <person name="Delaux P.-M."/>
            <person name="Salse J."/>
            <person name="Berges H."/>
            <person name="Guyot R."/>
            <person name="Gouzy J."/>
            <person name="Peret B."/>
        </authorList>
    </citation>
    <scope>NUCLEOTIDE SEQUENCE [LARGE SCALE GENOMIC DNA]</scope>
    <source>
        <strain evidence="3">cv. Amiga</strain>
    </source>
</reference>
<evidence type="ECO:0000313" key="3">
    <source>
        <dbReference type="Proteomes" id="UP000447434"/>
    </source>
</evidence>
<dbReference type="OrthoDB" id="1426731at2759"/>
<evidence type="ECO:0000259" key="1">
    <source>
        <dbReference type="Pfam" id="PF26133"/>
    </source>
</evidence>
<dbReference type="Proteomes" id="UP000447434">
    <property type="component" value="Chromosome 15"/>
</dbReference>
<sequence>MGYRGVEEKILEQSETPSPSSVAVDLDVLWVDARKNKQGVIDNEKVQEVVNCVVTLKERETFRTADSQDKHDLLAERFQAMEKRMEAGKFVEGPEASTIVKESFKHPRNHIPIPEGILNNCKLFLDTPCIRVVAIGTVYNTQHAIIHHAQIPSNHLKVSIDISIEDDALLLTPVDEDIITVGLALATFVAWPEHLIDVVPIIVWFSPYICSFINLHILM</sequence>
<feature type="domain" description="DUF8039" evidence="1">
    <location>
        <begin position="119"/>
        <end position="198"/>
    </location>
</feature>
<dbReference type="EMBL" id="WOCE01000015">
    <property type="protein sequence ID" value="KAE9598598.1"/>
    <property type="molecule type" value="Genomic_DNA"/>
</dbReference>
<dbReference type="InterPro" id="IPR058352">
    <property type="entry name" value="DUF8039"/>
</dbReference>
<protein>
    <recommendedName>
        <fullName evidence="1">DUF8039 domain-containing protein</fullName>
    </recommendedName>
</protein>
<accession>A0A6A4PDM3</accession>
<dbReference type="Pfam" id="PF26133">
    <property type="entry name" value="DUF8039"/>
    <property type="match status" value="1"/>
</dbReference>
<dbReference type="PANTHER" id="PTHR33018">
    <property type="entry name" value="OS10G0338966 PROTEIN-RELATED"/>
    <property type="match status" value="1"/>
</dbReference>
<evidence type="ECO:0000313" key="2">
    <source>
        <dbReference type="EMBL" id="KAE9598598.1"/>
    </source>
</evidence>
<proteinExistence type="predicted"/>
<dbReference type="AlphaFoldDB" id="A0A6A4PDM3"/>
<comment type="caution">
    <text evidence="2">The sequence shown here is derived from an EMBL/GenBank/DDBJ whole genome shotgun (WGS) entry which is preliminary data.</text>
</comment>
<gene>
    <name evidence="2" type="ORF">Lalb_Chr15g0082691</name>
</gene>